<dbReference type="EMBL" id="CASHSV030000615">
    <property type="protein sequence ID" value="CAJ2669714.1"/>
    <property type="molecule type" value="Genomic_DNA"/>
</dbReference>
<organism evidence="1 2">
    <name type="scientific">Trifolium pratense</name>
    <name type="common">Red clover</name>
    <dbReference type="NCBI Taxonomy" id="57577"/>
    <lineage>
        <taxon>Eukaryota</taxon>
        <taxon>Viridiplantae</taxon>
        <taxon>Streptophyta</taxon>
        <taxon>Embryophyta</taxon>
        <taxon>Tracheophyta</taxon>
        <taxon>Spermatophyta</taxon>
        <taxon>Magnoliopsida</taxon>
        <taxon>eudicotyledons</taxon>
        <taxon>Gunneridae</taxon>
        <taxon>Pentapetalae</taxon>
        <taxon>rosids</taxon>
        <taxon>fabids</taxon>
        <taxon>Fabales</taxon>
        <taxon>Fabaceae</taxon>
        <taxon>Papilionoideae</taxon>
        <taxon>50 kb inversion clade</taxon>
        <taxon>NPAAA clade</taxon>
        <taxon>Hologalegina</taxon>
        <taxon>IRL clade</taxon>
        <taxon>Trifolieae</taxon>
        <taxon>Trifolium</taxon>
    </lineage>
</organism>
<proteinExistence type="predicted"/>
<sequence>MSDCIVDARDNNKDGEETWIKKILGKWIYAVEEVTRGKTKTNEDEHSLYLPKELLQGAPSLFNVPPSLITSYD</sequence>
<evidence type="ECO:0000313" key="2">
    <source>
        <dbReference type="Proteomes" id="UP001177021"/>
    </source>
</evidence>
<accession>A0ACB0LMX0</accession>
<evidence type="ECO:0000313" key="1">
    <source>
        <dbReference type="EMBL" id="CAJ2669714.1"/>
    </source>
</evidence>
<protein>
    <submittedName>
        <fullName evidence="1">Uncharacterized protein</fullName>
    </submittedName>
</protein>
<reference evidence="1" key="1">
    <citation type="submission" date="2023-10" db="EMBL/GenBank/DDBJ databases">
        <authorList>
            <person name="Rodriguez Cubillos JULIANA M."/>
            <person name="De Vega J."/>
        </authorList>
    </citation>
    <scope>NUCLEOTIDE SEQUENCE</scope>
</reference>
<keyword evidence="2" id="KW-1185">Reference proteome</keyword>
<gene>
    <name evidence="1" type="ORF">MILVUS5_LOCUS33862</name>
</gene>
<comment type="caution">
    <text evidence="1">The sequence shown here is derived from an EMBL/GenBank/DDBJ whole genome shotgun (WGS) entry which is preliminary data.</text>
</comment>
<name>A0ACB0LMX0_TRIPR</name>
<dbReference type="Proteomes" id="UP001177021">
    <property type="component" value="Unassembled WGS sequence"/>
</dbReference>